<protein>
    <submittedName>
        <fullName evidence="1">Uncharacterized protein</fullName>
    </submittedName>
</protein>
<dbReference type="AlphaFoldDB" id="A0A0E9WQB4"/>
<evidence type="ECO:0000313" key="1">
    <source>
        <dbReference type="EMBL" id="JAH91663.1"/>
    </source>
</evidence>
<organism evidence="1">
    <name type="scientific">Anguilla anguilla</name>
    <name type="common">European freshwater eel</name>
    <name type="synonym">Muraena anguilla</name>
    <dbReference type="NCBI Taxonomy" id="7936"/>
    <lineage>
        <taxon>Eukaryota</taxon>
        <taxon>Metazoa</taxon>
        <taxon>Chordata</taxon>
        <taxon>Craniata</taxon>
        <taxon>Vertebrata</taxon>
        <taxon>Euteleostomi</taxon>
        <taxon>Actinopterygii</taxon>
        <taxon>Neopterygii</taxon>
        <taxon>Teleostei</taxon>
        <taxon>Anguilliformes</taxon>
        <taxon>Anguillidae</taxon>
        <taxon>Anguilla</taxon>
    </lineage>
</organism>
<proteinExistence type="predicted"/>
<reference evidence="1" key="2">
    <citation type="journal article" date="2015" name="Fish Shellfish Immunol.">
        <title>Early steps in the European eel (Anguilla anguilla)-Vibrio vulnificus interaction in the gills: Role of the RtxA13 toxin.</title>
        <authorList>
            <person name="Callol A."/>
            <person name="Pajuelo D."/>
            <person name="Ebbesson L."/>
            <person name="Teles M."/>
            <person name="MacKenzie S."/>
            <person name="Amaro C."/>
        </authorList>
    </citation>
    <scope>NUCLEOTIDE SEQUENCE</scope>
</reference>
<name>A0A0E9WQB4_ANGAN</name>
<dbReference type="EMBL" id="GBXM01016914">
    <property type="protein sequence ID" value="JAH91663.1"/>
    <property type="molecule type" value="Transcribed_RNA"/>
</dbReference>
<sequence length="56" mass="6040">MTGSLSTLLPGVLVESWQLMPHDKAACLPRLLTASAEIIKLRLYKATLTCFVPAIG</sequence>
<accession>A0A0E9WQB4</accession>
<reference evidence="1" key="1">
    <citation type="submission" date="2014-11" db="EMBL/GenBank/DDBJ databases">
        <authorList>
            <person name="Amaro Gonzalez C."/>
        </authorList>
    </citation>
    <scope>NUCLEOTIDE SEQUENCE</scope>
</reference>